<evidence type="ECO:0000313" key="1">
    <source>
        <dbReference type="EMBL" id="KAF7807233.1"/>
    </source>
</evidence>
<dbReference type="AlphaFoldDB" id="A0A834SMM2"/>
<reference evidence="1" key="1">
    <citation type="submission" date="2020-09" db="EMBL/GenBank/DDBJ databases">
        <title>Genome-Enabled Discovery of Anthraquinone Biosynthesis in Senna tora.</title>
        <authorList>
            <person name="Kang S.-H."/>
            <person name="Pandey R.P."/>
            <person name="Lee C.-M."/>
            <person name="Sim J.-S."/>
            <person name="Jeong J.-T."/>
            <person name="Choi B.-S."/>
            <person name="Jung M."/>
            <person name="Ginzburg D."/>
            <person name="Zhao K."/>
            <person name="Won S.Y."/>
            <person name="Oh T.-J."/>
            <person name="Yu Y."/>
            <person name="Kim N.-H."/>
            <person name="Lee O.R."/>
            <person name="Lee T.-H."/>
            <person name="Bashyal P."/>
            <person name="Kim T.-S."/>
            <person name="Lee W.-H."/>
            <person name="Kawkins C."/>
            <person name="Kim C.-K."/>
            <person name="Kim J.S."/>
            <person name="Ahn B.O."/>
            <person name="Rhee S.Y."/>
            <person name="Sohng J.K."/>
        </authorList>
    </citation>
    <scope>NUCLEOTIDE SEQUENCE</scope>
    <source>
        <tissue evidence="1">Leaf</tissue>
    </source>
</reference>
<proteinExistence type="predicted"/>
<accession>A0A834SMM2</accession>
<keyword evidence="2" id="KW-1185">Reference proteome</keyword>
<sequence>MAEAMAVPKKLWRWLWQYCQDLELVHALTRPGKPSLASILVVDAGLVDVCSVPVSSERDGVG</sequence>
<gene>
    <name evidence="1" type="ORF">G2W53_039394</name>
</gene>
<organism evidence="1 2">
    <name type="scientific">Senna tora</name>
    <dbReference type="NCBI Taxonomy" id="362788"/>
    <lineage>
        <taxon>Eukaryota</taxon>
        <taxon>Viridiplantae</taxon>
        <taxon>Streptophyta</taxon>
        <taxon>Embryophyta</taxon>
        <taxon>Tracheophyta</taxon>
        <taxon>Spermatophyta</taxon>
        <taxon>Magnoliopsida</taxon>
        <taxon>eudicotyledons</taxon>
        <taxon>Gunneridae</taxon>
        <taxon>Pentapetalae</taxon>
        <taxon>rosids</taxon>
        <taxon>fabids</taxon>
        <taxon>Fabales</taxon>
        <taxon>Fabaceae</taxon>
        <taxon>Caesalpinioideae</taxon>
        <taxon>Cassia clade</taxon>
        <taxon>Senna</taxon>
    </lineage>
</organism>
<dbReference type="Proteomes" id="UP000634136">
    <property type="component" value="Unassembled WGS sequence"/>
</dbReference>
<evidence type="ECO:0000313" key="2">
    <source>
        <dbReference type="Proteomes" id="UP000634136"/>
    </source>
</evidence>
<name>A0A834SMM2_9FABA</name>
<comment type="caution">
    <text evidence="1">The sequence shown here is derived from an EMBL/GenBank/DDBJ whole genome shotgun (WGS) entry which is preliminary data.</text>
</comment>
<protein>
    <submittedName>
        <fullName evidence="1">Uncharacterized protein</fullName>
    </submittedName>
</protein>
<dbReference type="EMBL" id="JAAIUW010000012">
    <property type="protein sequence ID" value="KAF7807233.1"/>
    <property type="molecule type" value="Genomic_DNA"/>
</dbReference>